<evidence type="ECO:0000313" key="4">
    <source>
        <dbReference type="Proteomes" id="UP001148018"/>
    </source>
</evidence>
<comment type="caution">
    <text evidence="3">The sequence shown here is derived from an EMBL/GenBank/DDBJ whole genome shotgun (WGS) entry which is preliminary data.</text>
</comment>
<dbReference type="InterPro" id="IPR055310">
    <property type="entry name" value="CEP112"/>
</dbReference>
<reference evidence="3" key="1">
    <citation type="submission" date="2022-07" db="EMBL/GenBank/DDBJ databases">
        <title>Chromosome-level genome of Muraenolepis orangiensis.</title>
        <authorList>
            <person name="Kim J."/>
        </authorList>
    </citation>
    <scope>NUCLEOTIDE SEQUENCE</scope>
    <source>
        <strain evidence="3">KU_S4_2022</strain>
        <tissue evidence="3">Muscle</tissue>
    </source>
</reference>
<evidence type="ECO:0000313" key="3">
    <source>
        <dbReference type="EMBL" id="KAJ3600235.1"/>
    </source>
</evidence>
<feature type="compositionally biased region" description="Basic and acidic residues" evidence="1">
    <location>
        <begin position="169"/>
        <end position="188"/>
    </location>
</feature>
<dbReference type="Pfam" id="PF14846">
    <property type="entry name" value="DUF4485"/>
    <property type="match status" value="1"/>
</dbReference>
<accession>A0A9Q0IJH3</accession>
<protein>
    <recommendedName>
        <fullName evidence="2">DUF4485 domain-containing protein</fullName>
    </recommendedName>
</protein>
<organism evidence="3 4">
    <name type="scientific">Muraenolepis orangiensis</name>
    <name type="common">Patagonian moray cod</name>
    <dbReference type="NCBI Taxonomy" id="630683"/>
    <lineage>
        <taxon>Eukaryota</taxon>
        <taxon>Metazoa</taxon>
        <taxon>Chordata</taxon>
        <taxon>Craniata</taxon>
        <taxon>Vertebrata</taxon>
        <taxon>Euteleostomi</taxon>
        <taxon>Actinopterygii</taxon>
        <taxon>Neopterygii</taxon>
        <taxon>Teleostei</taxon>
        <taxon>Neoteleostei</taxon>
        <taxon>Acanthomorphata</taxon>
        <taxon>Zeiogadaria</taxon>
        <taxon>Gadariae</taxon>
        <taxon>Gadiformes</taxon>
        <taxon>Muraenolepidoidei</taxon>
        <taxon>Muraenolepididae</taxon>
        <taxon>Muraenolepis</taxon>
    </lineage>
</organism>
<evidence type="ECO:0000256" key="1">
    <source>
        <dbReference type="SAM" id="MobiDB-lite"/>
    </source>
</evidence>
<keyword evidence="4" id="KW-1185">Reference proteome</keyword>
<dbReference type="PANTHER" id="PTHR18871">
    <property type="entry name" value="CENTROSOMAL PROTEIN OF 112 KDA"/>
    <property type="match status" value="1"/>
</dbReference>
<dbReference type="InterPro" id="IPR027831">
    <property type="entry name" value="DUF4485"/>
</dbReference>
<evidence type="ECO:0000259" key="2">
    <source>
        <dbReference type="Pfam" id="PF14846"/>
    </source>
</evidence>
<sequence>MSMHDDTPERLDADFDRYLADMKPYVLKHPNRTERQRCAMWIRKLCDPTMCGSGPVGLKNRNMYARLLVHMLRRGVLDAPFASQPDQGCLKTLPTYMSIYFDEPLSAGRSSAQDVAAPLPDWVAGELGRHGDDTWGSSSSPKDRTRRRRLFEEEKAPCRSRMASSPLDHSPRGEADMIEDPRYLRERPILQPSPVEMKIKVSEAKHQEEKLRMQQRHDTDVQK</sequence>
<dbReference type="EMBL" id="JANIIK010000047">
    <property type="protein sequence ID" value="KAJ3600235.1"/>
    <property type="molecule type" value="Genomic_DNA"/>
</dbReference>
<name>A0A9Q0IJH3_9TELE</name>
<proteinExistence type="predicted"/>
<feature type="compositionally biased region" description="Basic and acidic residues" evidence="1">
    <location>
        <begin position="197"/>
        <end position="223"/>
    </location>
</feature>
<dbReference type="AlphaFoldDB" id="A0A9Q0IJH3"/>
<feature type="region of interest" description="Disordered" evidence="1">
    <location>
        <begin position="127"/>
        <end position="223"/>
    </location>
</feature>
<dbReference type="Proteomes" id="UP001148018">
    <property type="component" value="Unassembled WGS sequence"/>
</dbReference>
<feature type="non-terminal residue" evidence="3">
    <location>
        <position position="1"/>
    </location>
</feature>
<dbReference type="PANTHER" id="PTHR18871:SF2">
    <property type="entry name" value="CENTROSOMAL PROTEIN OF 112 KDA"/>
    <property type="match status" value="1"/>
</dbReference>
<dbReference type="OrthoDB" id="78101at2759"/>
<gene>
    <name evidence="3" type="ORF">NHX12_031221</name>
</gene>
<feature type="domain" description="DUF4485" evidence="2">
    <location>
        <begin position="11"/>
        <end position="96"/>
    </location>
</feature>